<evidence type="ECO:0000313" key="2">
    <source>
        <dbReference type="Proteomes" id="UP000001431"/>
    </source>
</evidence>
<proteinExistence type="predicted"/>
<dbReference type="RefSeq" id="WP_011850665.1">
    <property type="nucleotide sequence ID" value="NC_009073.1"/>
</dbReference>
<dbReference type="AlphaFoldDB" id="A3MXP0"/>
<gene>
    <name evidence="1" type="ordered locus">Pcal_1992</name>
</gene>
<organism evidence="1 2">
    <name type="scientific">Pyrobaculum calidifontis (strain DSM 21063 / JCM 11548 / VA1)</name>
    <dbReference type="NCBI Taxonomy" id="410359"/>
    <lineage>
        <taxon>Archaea</taxon>
        <taxon>Thermoproteota</taxon>
        <taxon>Thermoprotei</taxon>
        <taxon>Thermoproteales</taxon>
        <taxon>Thermoproteaceae</taxon>
        <taxon>Pyrobaculum</taxon>
    </lineage>
</organism>
<evidence type="ECO:0000313" key="1">
    <source>
        <dbReference type="EMBL" id="ABO09407.1"/>
    </source>
</evidence>
<dbReference type="eggNOG" id="arCOG05703">
    <property type="taxonomic scope" value="Archaea"/>
</dbReference>
<dbReference type="OrthoDB" id="27446at2157"/>
<dbReference type="Proteomes" id="UP000001431">
    <property type="component" value="Chromosome"/>
</dbReference>
<accession>A3MXP0</accession>
<dbReference type="EMBL" id="CP000561">
    <property type="protein sequence ID" value="ABO09407.1"/>
    <property type="molecule type" value="Genomic_DNA"/>
</dbReference>
<protein>
    <submittedName>
        <fullName evidence="1">Uncharacterized protein</fullName>
    </submittedName>
</protein>
<dbReference type="HOGENOM" id="CLU_1870855_0_0_2"/>
<sequence length="129" mass="14311">MDEEEAISILKEKLQSKSFRKAVGARVAEAIEVLIRRYECGACLAESEAAALANDYYVFESRLRRLLELYDKLTRGALRAVAAEVLGEEFHAAPVEYDALLGELEAYRRALFAVVGRVLKCYSSTSSSA</sequence>
<dbReference type="KEGG" id="pcl:Pcal_1992"/>
<dbReference type="STRING" id="410359.Pcal_1992"/>
<keyword evidence="2" id="KW-1185">Reference proteome</keyword>
<dbReference type="GeneID" id="4908938"/>
<name>A3MXP0_PYRCJ</name>
<reference evidence="1" key="1">
    <citation type="submission" date="2007-02" db="EMBL/GenBank/DDBJ databases">
        <title>Complete sequence of Pyrobaculum calidifontis JCM 11548.</title>
        <authorList>
            <consortium name="US DOE Joint Genome Institute"/>
            <person name="Copeland A."/>
            <person name="Lucas S."/>
            <person name="Lapidus A."/>
            <person name="Barry K."/>
            <person name="Glavina del Rio T."/>
            <person name="Dalin E."/>
            <person name="Tice H."/>
            <person name="Pitluck S."/>
            <person name="Chain P."/>
            <person name="Malfatti S."/>
            <person name="Shin M."/>
            <person name="Vergez L."/>
            <person name="Schmutz J."/>
            <person name="Larimer F."/>
            <person name="Land M."/>
            <person name="Hauser L."/>
            <person name="Kyrpides N."/>
            <person name="Mikhailova N."/>
            <person name="Cozen A.E."/>
            <person name="Fitz-Gibbon S.T."/>
            <person name="House C.H."/>
            <person name="Saltikov C."/>
            <person name="Lowe T.M."/>
            <person name="Richardson P."/>
        </authorList>
    </citation>
    <scope>NUCLEOTIDE SEQUENCE [LARGE SCALE GENOMIC DNA]</scope>
    <source>
        <strain evidence="1">JCM 11548</strain>
    </source>
</reference>